<reference evidence="4" key="1">
    <citation type="submission" date="2022-11" db="UniProtKB">
        <authorList>
            <consortium name="WormBaseParasite"/>
        </authorList>
    </citation>
    <scope>IDENTIFICATION</scope>
</reference>
<feature type="compositionally biased region" description="Basic and acidic residues" evidence="1">
    <location>
        <begin position="10"/>
        <end position="23"/>
    </location>
</feature>
<evidence type="ECO:0000313" key="3">
    <source>
        <dbReference type="Proteomes" id="UP000887577"/>
    </source>
</evidence>
<feature type="domain" description="Helitron helicase-like" evidence="2">
    <location>
        <begin position="414"/>
        <end position="597"/>
    </location>
</feature>
<dbReference type="Pfam" id="PF14214">
    <property type="entry name" value="Helitron_like_N"/>
    <property type="match status" value="1"/>
</dbReference>
<dbReference type="Proteomes" id="UP000887577">
    <property type="component" value="Unplaced"/>
</dbReference>
<proteinExistence type="predicted"/>
<dbReference type="PANTHER" id="PTHR45786">
    <property type="entry name" value="DNA BINDING PROTEIN-LIKE"/>
    <property type="match status" value="1"/>
</dbReference>
<name>A0A914YC39_9BILA</name>
<dbReference type="PANTHER" id="PTHR45786:SF74">
    <property type="entry name" value="ATP-DEPENDENT DNA HELICASE"/>
    <property type="match status" value="1"/>
</dbReference>
<evidence type="ECO:0000256" key="1">
    <source>
        <dbReference type="SAM" id="MobiDB-lite"/>
    </source>
</evidence>
<feature type="compositionally biased region" description="Basic and acidic residues" evidence="1">
    <location>
        <begin position="36"/>
        <end position="60"/>
    </location>
</feature>
<evidence type="ECO:0000259" key="2">
    <source>
        <dbReference type="Pfam" id="PF14214"/>
    </source>
</evidence>
<organism evidence="3 4">
    <name type="scientific">Panagrolaimus superbus</name>
    <dbReference type="NCBI Taxonomy" id="310955"/>
    <lineage>
        <taxon>Eukaryota</taxon>
        <taxon>Metazoa</taxon>
        <taxon>Ecdysozoa</taxon>
        <taxon>Nematoda</taxon>
        <taxon>Chromadorea</taxon>
        <taxon>Rhabditida</taxon>
        <taxon>Tylenchina</taxon>
        <taxon>Panagrolaimomorpha</taxon>
        <taxon>Panagrolaimoidea</taxon>
        <taxon>Panagrolaimidae</taxon>
        <taxon>Panagrolaimus</taxon>
    </lineage>
</organism>
<dbReference type="AlphaFoldDB" id="A0A914YC39"/>
<sequence length="1041" mass="120167">MRISRASISKVEKEAENEKDRNRKKDKNAQFSQVKIDNRNEIRKEKRANLSETEKTIENKKACKRKKEHYKTLADADKASKRNQAKNNAKVKRSALSGAEKIVERNKAKQGMQKTRNPKNLFGAGGKEIDDLLESHYLGLMDQICSNENCKAKHFKDEKVQGKTTFYGCCQHGKTVLPNQKPYPEALKKLFNLREFRDNIRPLNNVHSFASLNADTVNFGIHRPGPYSYVVQGQIYYQINTALKNPDDVSKSFGQLYIIDPNEAVETRLNTFSNLNKDITKTISETLVQINCHAKAFQMLHEQHEIQQKLAEQNGTPPLNLSLHFSLKKGVDPRRFNLQASNEVAAVFATTDDGEIPDSYVTIYDKEGRLLKTVNALDKNVEPWLYPIFFPHGEPIWHHEMKNLFNQNITRMAYAKFQIAIRDGEFNAILHGGRLFQQWLVDTALKIIKERVEYLRKHQNEIYRDNYANIDAFMQKYKIDNNATSVGTKIILPSTHTGSPRFMEQIYQDAMALVRKLGKPDLFITITCNPNCREILENLLHGQTPADRPDLVARVFKQKLDFIVDLIEKKGYFGGCKAFVYTVEFQKRGLPHAHLLVTLLSDYKMRTAEVIDRYISAQLPDPELYPNLFNLVSTHMIHGPCGPRCEKDGKCSKGFPKKFQEETTLDEDAYPTYARPDNGRSVTKSSGFVADNRYVVPHCPNLLLLMNCHINVEVVSSIKAVKYLYKYIFKGHDSAAFKIVDGVVHYDECESYLNSRYMGAAEACWRIFGFELHKQSHSISRLPLHLPNEQTINFTDAENIEDLQAAMDSKNKFLDWFELNKRDSKAKVYFYHEIPEHYTWAPIPNQKLTNANGTKNKKQYQWKPREAHFKIIGRMYSASPINQELFHLRILLNHVKGATSYEDLKRDDGNICQTFSQACLELGLIEDDKEWGRVLKEADVSLLPNQMRNLFVRLLIHCQPIAPHDLWEEFKEAMSADFALNFSKDIAIKKSYREICRLLENEDKDIKDFPTMPQDLSFDDDYDTYDPIHDEAIGIHMRCMR</sequence>
<keyword evidence="3" id="KW-1185">Reference proteome</keyword>
<feature type="region of interest" description="Disordered" evidence="1">
    <location>
        <begin position="1"/>
        <end position="60"/>
    </location>
</feature>
<dbReference type="WBParaSite" id="PSU_v2.g1778.t1">
    <property type="protein sequence ID" value="PSU_v2.g1778.t1"/>
    <property type="gene ID" value="PSU_v2.g1778"/>
</dbReference>
<evidence type="ECO:0000313" key="4">
    <source>
        <dbReference type="WBParaSite" id="PSU_v2.g1778.t1"/>
    </source>
</evidence>
<accession>A0A914YC39</accession>
<protein>
    <submittedName>
        <fullName evidence="4">Helitron helicase-like domain-containing protein</fullName>
    </submittedName>
</protein>
<dbReference type="InterPro" id="IPR025476">
    <property type="entry name" value="Helitron_helicase-like"/>
</dbReference>